<gene>
    <name evidence="1" type="ORF">BSTOLATCC_MIC37791</name>
</gene>
<accession>A0AAU9JCQ6</accession>
<protein>
    <submittedName>
        <fullName evidence="1">Uncharacterized protein</fullName>
    </submittedName>
</protein>
<proteinExistence type="predicted"/>
<dbReference type="EMBL" id="CAJZBQ010000037">
    <property type="protein sequence ID" value="CAG9325045.1"/>
    <property type="molecule type" value="Genomic_DNA"/>
</dbReference>
<name>A0AAU9JCQ6_9CILI</name>
<evidence type="ECO:0000313" key="2">
    <source>
        <dbReference type="Proteomes" id="UP001162131"/>
    </source>
</evidence>
<dbReference type="Proteomes" id="UP001162131">
    <property type="component" value="Unassembled WGS sequence"/>
</dbReference>
<keyword evidence="2" id="KW-1185">Reference proteome</keyword>
<evidence type="ECO:0000313" key="1">
    <source>
        <dbReference type="EMBL" id="CAG9325045.1"/>
    </source>
</evidence>
<sequence>MALIKESNSFELPKLLHKSSLVSDSSTRESFDDIERRFSLDFDSENSEVKSPRLAENFPTLNIIQHCQKQGVCKPIDMAWLFQPLTSSQKSKIENLNYMVDRLLNNLEDTFEAINVRDDCSLKPKSVELSNPDCSFISKRRLTLPCHTLRV</sequence>
<organism evidence="1 2">
    <name type="scientific">Blepharisma stoltei</name>
    <dbReference type="NCBI Taxonomy" id="1481888"/>
    <lineage>
        <taxon>Eukaryota</taxon>
        <taxon>Sar</taxon>
        <taxon>Alveolata</taxon>
        <taxon>Ciliophora</taxon>
        <taxon>Postciliodesmatophora</taxon>
        <taxon>Heterotrichea</taxon>
        <taxon>Heterotrichida</taxon>
        <taxon>Blepharismidae</taxon>
        <taxon>Blepharisma</taxon>
    </lineage>
</organism>
<reference evidence="1" key="1">
    <citation type="submission" date="2021-09" db="EMBL/GenBank/DDBJ databases">
        <authorList>
            <consortium name="AG Swart"/>
            <person name="Singh M."/>
            <person name="Singh A."/>
            <person name="Seah K."/>
            <person name="Emmerich C."/>
        </authorList>
    </citation>
    <scope>NUCLEOTIDE SEQUENCE</scope>
    <source>
        <strain evidence="1">ATCC30299</strain>
    </source>
</reference>
<comment type="caution">
    <text evidence="1">The sequence shown here is derived from an EMBL/GenBank/DDBJ whole genome shotgun (WGS) entry which is preliminary data.</text>
</comment>
<dbReference type="AlphaFoldDB" id="A0AAU9JCQ6"/>